<name>A0A914QP64_9BILA</name>
<evidence type="ECO:0000313" key="3">
    <source>
        <dbReference type="Proteomes" id="UP000887578"/>
    </source>
</evidence>
<dbReference type="SMART" id="SM00950">
    <property type="entry name" value="Piwi"/>
    <property type="match status" value="1"/>
</dbReference>
<dbReference type="Gene3D" id="3.30.420.10">
    <property type="entry name" value="Ribonuclease H-like superfamily/Ribonuclease H"/>
    <property type="match status" value="1"/>
</dbReference>
<dbReference type="InterPro" id="IPR003100">
    <property type="entry name" value="PAZ_dom"/>
</dbReference>
<dbReference type="Pfam" id="PF02171">
    <property type="entry name" value="Piwi"/>
    <property type="match status" value="1"/>
</dbReference>
<dbReference type="AlphaFoldDB" id="A0A914QP64"/>
<dbReference type="PROSITE" id="PS50821">
    <property type="entry name" value="PAZ"/>
    <property type="match status" value="1"/>
</dbReference>
<dbReference type="InterPro" id="IPR036397">
    <property type="entry name" value="RNaseH_sf"/>
</dbReference>
<keyword evidence="3" id="KW-1185">Reference proteome</keyword>
<dbReference type="Pfam" id="PF02170">
    <property type="entry name" value="PAZ"/>
    <property type="match status" value="1"/>
</dbReference>
<reference evidence="4" key="1">
    <citation type="submission" date="2022-11" db="UniProtKB">
        <authorList>
            <consortium name="WormBaseParasite"/>
        </authorList>
    </citation>
    <scope>IDENTIFICATION</scope>
</reference>
<dbReference type="InterPro" id="IPR012337">
    <property type="entry name" value="RNaseH-like_sf"/>
</dbReference>
<organism evidence="3 4">
    <name type="scientific">Panagrolaimus davidi</name>
    <dbReference type="NCBI Taxonomy" id="227884"/>
    <lineage>
        <taxon>Eukaryota</taxon>
        <taxon>Metazoa</taxon>
        <taxon>Ecdysozoa</taxon>
        <taxon>Nematoda</taxon>
        <taxon>Chromadorea</taxon>
        <taxon>Rhabditida</taxon>
        <taxon>Tylenchina</taxon>
        <taxon>Panagrolaimomorpha</taxon>
        <taxon>Panagrolaimoidea</taxon>
        <taxon>Panagrolaimidae</taxon>
        <taxon>Panagrolaimus</taxon>
    </lineage>
</organism>
<dbReference type="WBParaSite" id="PDA_v2.g3278.t1">
    <property type="protein sequence ID" value="PDA_v2.g3278.t1"/>
    <property type="gene ID" value="PDA_v2.g3278"/>
</dbReference>
<sequence>MNRGGYGGPHHFQPRAQNFAPRFFNNAPRQPVEPAGKVVAFDQCREEKITPASDNQQLLINSYDLKRPGRDVIQYELKFIADYGLKKIGESKPIEYLSDIPTEHVLASVRKICLTRLYELLFQQHGTYFEANKLNKNGMYEHVYVYDRTVKFYCSLEMQDRGLQNPFIIDISSMTPDLFGHLCNPVKVIATLKQTQKLDSNTTNAAEMSTYLEALFCQHQLDGPEQFVKFGSKMFDLQSKVDITGGCELTDGHHKSVRIAENVAELQIGAKISPFHQKLPFLHYLEVRFGLGPHDDFCSHSVIEKLASLNGLFVRTIHKSNNEIFRIHGITSIPANQLTFEDRNGTRISVATYYETFYKKELEFPHFPCVIQKIGKDKVTKKEIHMHYPFEVLEVQQGQKFPKDVMNNNQEQNMIKAAQRLPGTMIKAIENQKKLANIFDEDQYVSAAQVQIAPNMKTVKAEVLNAPVITYKNDVTKQVDYGVWDLRGVGFVKPVEINALAIFYNNVPHNTVLEVAHKIHIQAKILGMEIHSKECFGLTNEQLNASYLEETILRYRDEVGVDFVLAFVSGSEFHNILKATEIVTNVPTQQVEPKTVTNPKLGAVTLGNVIQKMNLKYGGYNQYFQQAVPSQVNGERIDLFQSFLQDTMVMGFYMSHPSPGSSEDFPSVCGYSFTTNKRGNVARGGFVYTKPRQYILSEDELRKPLEDAVKLYFQENGSYPQRVLVYRFGTSDGEIEKIRAEECEFMMNELTAAMNGKTPKLTVIAVRRKHHTRVFKQLNQIDPLAKAPFQNVTPGTCVPGTTESDIFMVPHRELQGTAKPTVFSTVFPSSGDADLTPHFLRNITHAFCYMDETVNSAISVPHTIQSAEQLANRGSKLWHSKNKQLDYSEEDKIYSRATTALNPQIASRYWA</sequence>
<evidence type="ECO:0000259" key="2">
    <source>
        <dbReference type="PROSITE" id="PS50822"/>
    </source>
</evidence>
<accession>A0A914QP64</accession>
<dbReference type="PANTHER" id="PTHR22891">
    <property type="entry name" value="EUKARYOTIC TRANSLATION INITIATION FACTOR 2C"/>
    <property type="match status" value="1"/>
</dbReference>
<dbReference type="GO" id="GO:0003723">
    <property type="term" value="F:RNA binding"/>
    <property type="evidence" value="ECO:0007669"/>
    <property type="project" value="InterPro"/>
</dbReference>
<evidence type="ECO:0000259" key="1">
    <source>
        <dbReference type="PROSITE" id="PS50821"/>
    </source>
</evidence>
<dbReference type="PROSITE" id="PS50822">
    <property type="entry name" value="PIWI"/>
    <property type="match status" value="1"/>
</dbReference>
<dbReference type="SUPFAM" id="SSF53098">
    <property type="entry name" value="Ribonuclease H-like"/>
    <property type="match status" value="1"/>
</dbReference>
<feature type="domain" description="PAZ" evidence="1">
    <location>
        <begin position="280"/>
        <end position="397"/>
    </location>
</feature>
<dbReference type="InterPro" id="IPR003165">
    <property type="entry name" value="Piwi"/>
</dbReference>
<dbReference type="Gene3D" id="2.170.260.10">
    <property type="entry name" value="paz domain"/>
    <property type="match status" value="1"/>
</dbReference>
<evidence type="ECO:0000313" key="4">
    <source>
        <dbReference type="WBParaSite" id="PDA_v2.g3278.t1"/>
    </source>
</evidence>
<dbReference type="CDD" id="cd02846">
    <property type="entry name" value="PAZ_argonaute_like"/>
    <property type="match status" value="1"/>
</dbReference>
<protein>
    <submittedName>
        <fullName evidence="4">Uncharacterized protein</fullName>
    </submittedName>
</protein>
<dbReference type="Gene3D" id="3.40.50.2300">
    <property type="match status" value="1"/>
</dbReference>
<dbReference type="InterPro" id="IPR036085">
    <property type="entry name" value="PAZ_dom_sf"/>
</dbReference>
<feature type="domain" description="Piwi" evidence="2">
    <location>
        <begin position="560"/>
        <end position="879"/>
    </location>
</feature>
<dbReference type="SUPFAM" id="SSF101690">
    <property type="entry name" value="PAZ domain"/>
    <property type="match status" value="1"/>
</dbReference>
<proteinExistence type="predicted"/>
<dbReference type="Proteomes" id="UP000887578">
    <property type="component" value="Unplaced"/>
</dbReference>